<dbReference type="Proteomes" id="UP000663887">
    <property type="component" value="Unassembled WGS sequence"/>
</dbReference>
<dbReference type="EMBL" id="CAJOBF010006791">
    <property type="protein sequence ID" value="CAF4215640.1"/>
    <property type="molecule type" value="Genomic_DNA"/>
</dbReference>
<dbReference type="SUPFAM" id="SSF81923">
    <property type="entry name" value="Double Clp-N motif"/>
    <property type="match status" value="1"/>
</dbReference>
<dbReference type="InterPro" id="IPR036628">
    <property type="entry name" value="Clp_N_dom_sf"/>
</dbReference>
<keyword evidence="2" id="KW-0067">ATP-binding</keyword>
<accession>A0A820C2Q2</accession>
<dbReference type="GO" id="GO:0016887">
    <property type="term" value="F:ATP hydrolysis activity"/>
    <property type="evidence" value="ECO:0007669"/>
    <property type="project" value="TreeGrafter"/>
</dbReference>
<dbReference type="PANTHER" id="PTHR11638:SF18">
    <property type="entry name" value="HEAT SHOCK PROTEIN 104"/>
    <property type="match status" value="1"/>
</dbReference>
<evidence type="ECO:0000259" key="3">
    <source>
        <dbReference type="Pfam" id="PF02861"/>
    </source>
</evidence>
<dbReference type="InterPro" id="IPR027417">
    <property type="entry name" value="P-loop_NTPase"/>
</dbReference>
<evidence type="ECO:0000313" key="6">
    <source>
        <dbReference type="Proteomes" id="UP000663842"/>
    </source>
</evidence>
<evidence type="ECO:0000256" key="2">
    <source>
        <dbReference type="ARBA" id="ARBA00022840"/>
    </source>
</evidence>
<feature type="domain" description="Clp R" evidence="3">
    <location>
        <begin position="2"/>
        <end position="44"/>
    </location>
</feature>
<reference evidence="5" key="1">
    <citation type="submission" date="2021-02" db="EMBL/GenBank/DDBJ databases">
        <authorList>
            <person name="Nowell W R."/>
        </authorList>
    </citation>
    <scope>NUCLEOTIDE SEQUENCE</scope>
</reference>
<dbReference type="GO" id="GO:0005737">
    <property type="term" value="C:cytoplasm"/>
    <property type="evidence" value="ECO:0007669"/>
    <property type="project" value="TreeGrafter"/>
</dbReference>
<dbReference type="InterPro" id="IPR004176">
    <property type="entry name" value="Clp_R_N"/>
</dbReference>
<dbReference type="GO" id="GO:0005524">
    <property type="term" value="F:ATP binding"/>
    <property type="evidence" value="ECO:0007669"/>
    <property type="project" value="UniProtKB-KW"/>
</dbReference>
<evidence type="ECO:0000313" key="4">
    <source>
        <dbReference type="EMBL" id="CAF2158078.1"/>
    </source>
</evidence>
<dbReference type="PANTHER" id="PTHR11638">
    <property type="entry name" value="ATP-DEPENDENT CLP PROTEASE"/>
    <property type="match status" value="1"/>
</dbReference>
<name>A0A820C2Q2_9BILA</name>
<comment type="caution">
    <text evidence="5">The sequence shown here is derived from an EMBL/GenBank/DDBJ whole genome shotgun (WGS) entry which is preliminary data.</text>
</comment>
<dbReference type="GO" id="GO:0034605">
    <property type="term" value="P:cellular response to heat"/>
    <property type="evidence" value="ECO:0007669"/>
    <property type="project" value="TreeGrafter"/>
</dbReference>
<dbReference type="InterPro" id="IPR050130">
    <property type="entry name" value="ClpA_ClpB"/>
</dbReference>
<protein>
    <recommendedName>
        <fullName evidence="3">Clp R domain-containing protein</fullName>
    </recommendedName>
</protein>
<dbReference type="SUPFAM" id="SSF52540">
    <property type="entry name" value="P-loop containing nucleoside triphosphate hydrolases"/>
    <property type="match status" value="1"/>
</dbReference>
<dbReference type="Gene3D" id="3.40.50.300">
    <property type="entry name" value="P-loop containing nucleotide triphosphate hydrolases"/>
    <property type="match status" value="1"/>
</dbReference>
<dbReference type="EMBL" id="CAJNRG010014850">
    <property type="protein sequence ID" value="CAF2158078.1"/>
    <property type="molecule type" value="Genomic_DNA"/>
</dbReference>
<proteinExistence type="predicted"/>
<keyword evidence="1" id="KW-0547">Nucleotide-binding</keyword>
<dbReference type="Proteomes" id="UP000663842">
    <property type="component" value="Unassembled WGS sequence"/>
</dbReference>
<dbReference type="Pfam" id="PF02861">
    <property type="entry name" value="Clp_N"/>
    <property type="match status" value="1"/>
</dbReference>
<dbReference type="AlphaFoldDB" id="A0A820C2Q2"/>
<organism evidence="5 6">
    <name type="scientific">Rotaria magnacalcarata</name>
    <dbReference type="NCBI Taxonomy" id="392030"/>
    <lineage>
        <taxon>Eukaryota</taxon>
        <taxon>Metazoa</taxon>
        <taxon>Spiralia</taxon>
        <taxon>Gnathifera</taxon>
        <taxon>Rotifera</taxon>
        <taxon>Eurotatoria</taxon>
        <taxon>Bdelloidea</taxon>
        <taxon>Philodinida</taxon>
        <taxon>Philodinidae</taxon>
        <taxon>Rotaria</taxon>
    </lineage>
</organism>
<evidence type="ECO:0000313" key="5">
    <source>
        <dbReference type="EMBL" id="CAF4215640.1"/>
    </source>
</evidence>
<evidence type="ECO:0000256" key="1">
    <source>
        <dbReference type="ARBA" id="ARBA00022741"/>
    </source>
</evidence>
<dbReference type="CDD" id="cd00009">
    <property type="entry name" value="AAA"/>
    <property type="match status" value="1"/>
</dbReference>
<gene>
    <name evidence="5" type="ORF">UXM345_LOCUS28810</name>
    <name evidence="4" type="ORF">XDN619_LOCUS30014</name>
</gene>
<dbReference type="Gene3D" id="1.10.1780.10">
    <property type="entry name" value="Clp, N-terminal domain"/>
    <property type="match status" value="1"/>
</dbReference>
<sequence>MLSNTLELTLRKALYLPSTYKHEYATCEHLLLALMEDKDQAHLKRSDILNYSEGNNNFDSVVQDVPKKQISYKNIKSDGLSDRKLNSQINSEPSLSEPSAAIGKPETELEKYCINLNNKANEDDIDCLIGRHEEIQRTVEILCRHKKNNALLVGESGVGKTAIAEGLAVRIVKGDV</sequence>